<dbReference type="AlphaFoldDB" id="A0A146JXX2"/>
<gene>
    <name evidence="1" type="ORF">TPC1_30973</name>
</gene>
<protein>
    <submittedName>
        <fullName evidence="1">Uncharacterized protein</fullName>
    </submittedName>
</protein>
<accession>A0A146JXX2</accession>
<name>A0A146JXX2_9EUKA</name>
<dbReference type="EMBL" id="GDID01007074">
    <property type="protein sequence ID" value="JAP89532.1"/>
    <property type="molecule type" value="Transcribed_RNA"/>
</dbReference>
<feature type="non-terminal residue" evidence="1">
    <location>
        <position position="1"/>
    </location>
</feature>
<organism evidence="1">
    <name type="scientific">Trepomonas sp. PC1</name>
    <dbReference type="NCBI Taxonomy" id="1076344"/>
    <lineage>
        <taxon>Eukaryota</taxon>
        <taxon>Metamonada</taxon>
        <taxon>Diplomonadida</taxon>
        <taxon>Hexamitidae</taxon>
        <taxon>Hexamitinae</taxon>
        <taxon>Trepomonas</taxon>
    </lineage>
</organism>
<proteinExistence type="predicted"/>
<reference evidence="1" key="1">
    <citation type="submission" date="2015-07" db="EMBL/GenBank/DDBJ databases">
        <title>Adaptation to a free-living lifestyle via gene acquisitions in the diplomonad Trepomonas sp. PC1.</title>
        <authorList>
            <person name="Xu F."/>
            <person name="Jerlstrom-Hultqvist J."/>
            <person name="Kolisko M."/>
            <person name="Simpson A.G.B."/>
            <person name="Roger A.J."/>
            <person name="Svard S.G."/>
            <person name="Andersson J.O."/>
        </authorList>
    </citation>
    <scope>NUCLEOTIDE SEQUENCE</scope>
    <source>
        <strain evidence="1">PC1</strain>
    </source>
</reference>
<sequence>DYSGCIHQLICSTTCELPLCDEQPAVLYPVYSNNGMICNISCTYPQFDLETQNDICRMQECEHIKIRFEGRNISCIQDFSSVNNTFWNKTDTDSYEQTYSCYFQRCIISNVCQQCQANQKCDENQTAFIQTENQTFICSENSTCAAGTQIQFAQIANQIVICQDLIECDWNISVSLTYQQCKQGELQRVLVRVNDSLYYWHQINAGDTLISNRNGTYTLVDDFNQTIDNLFYDAIKQEFYFNYSTTNWWFYEDRFYEDLDCQEYVVQYTNKLICQQLPTCKDDQQLGIMSNYSISCSGLPNCNATYNETCMITDDLITSCYQILTLSSSNSTVCVFDDFNLSYYEQYTFEPAYRTFSFCDVDQMIFGNQCAPQTNYSIQYNLERAYQTNANYEGRSPIDVLCLDGQVDEAQICSEECCTKMNVIQNKCYEVKRVRGAWK</sequence>
<evidence type="ECO:0000313" key="1">
    <source>
        <dbReference type="EMBL" id="JAP89532.1"/>
    </source>
</evidence>